<keyword evidence="2" id="KW-1185">Reference proteome</keyword>
<protein>
    <submittedName>
        <fullName evidence="1">Uncharacterized protein</fullName>
    </submittedName>
</protein>
<proteinExistence type="predicted"/>
<organism evidence="1 2">
    <name type="scientific">Solanum tuberosum</name>
    <name type="common">Potato</name>
    <dbReference type="NCBI Taxonomy" id="4113"/>
    <lineage>
        <taxon>Eukaryota</taxon>
        <taxon>Viridiplantae</taxon>
        <taxon>Streptophyta</taxon>
        <taxon>Embryophyta</taxon>
        <taxon>Tracheophyta</taxon>
        <taxon>Spermatophyta</taxon>
        <taxon>Magnoliopsida</taxon>
        <taxon>eudicotyledons</taxon>
        <taxon>Gunneridae</taxon>
        <taxon>Pentapetalae</taxon>
        <taxon>asterids</taxon>
        <taxon>lamiids</taxon>
        <taxon>Solanales</taxon>
        <taxon>Solanaceae</taxon>
        <taxon>Solanoideae</taxon>
        <taxon>Solaneae</taxon>
        <taxon>Solanum</taxon>
    </lineage>
</organism>
<accession>M1CFB9</accession>
<dbReference type="EnsemblPlants" id="PGSC0003DMT400066304">
    <property type="protein sequence ID" value="PGSC0003DMT400066304"/>
    <property type="gene ID" value="PGSC0003DMG403025788"/>
</dbReference>
<reference evidence="2" key="1">
    <citation type="journal article" date="2011" name="Nature">
        <title>Genome sequence and analysis of the tuber crop potato.</title>
        <authorList>
            <consortium name="The Potato Genome Sequencing Consortium"/>
        </authorList>
    </citation>
    <scope>NUCLEOTIDE SEQUENCE [LARGE SCALE GENOMIC DNA]</scope>
    <source>
        <strain evidence="2">cv. DM1-3 516 R44</strain>
    </source>
</reference>
<dbReference type="Proteomes" id="UP000011115">
    <property type="component" value="Unassembled WGS sequence"/>
</dbReference>
<dbReference type="PaxDb" id="4113-PGSC0003DMT400066304"/>
<reference evidence="1" key="2">
    <citation type="submission" date="2015-06" db="UniProtKB">
        <authorList>
            <consortium name="EnsemblPlants"/>
        </authorList>
    </citation>
    <scope>IDENTIFICATION</scope>
    <source>
        <strain evidence="1">DM1-3 516 R44</strain>
    </source>
</reference>
<evidence type="ECO:0000313" key="1">
    <source>
        <dbReference type="EnsemblPlants" id="PGSC0003DMT400066304"/>
    </source>
</evidence>
<dbReference type="Gramene" id="PGSC0003DMT400066304">
    <property type="protein sequence ID" value="PGSC0003DMT400066304"/>
    <property type="gene ID" value="PGSC0003DMG403025788"/>
</dbReference>
<name>M1CFB9_SOLTU</name>
<sequence>MELATPELSYSLLERPKVHIQRLDKVFFTTIKNHFFQRLMEEVDAHYLLLVCSVHRSCLHLFASRVLV</sequence>
<evidence type="ECO:0000313" key="2">
    <source>
        <dbReference type="Proteomes" id="UP000011115"/>
    </source>
</evidence>
<dbReference type="AlphaFoldDB" id="M1CFB9"/>
<dbReference type="HOGENOM" id="CLU_2798903_0_0_1"/>
<dbReference type="InParanoid" id="M1CFB9"/>